<dbReference type="PROSITE" id="PS51257">
    <property type="entry name" value="PROKAR_LIPOPROTEIN"/>
    <property type="match status" value="1"/>
</dbReference>
<evidence type="ECO:0000256" key="3">
    <source>
        <dbReference type="ARBA" id="ARBA00022964"/>
    </source>
</evidence>
<dbReference type="Gene3D" id="2.60.120.330">
    <property type="entry name" value="B-lactam Antibiotic, Isopenicillin N Synthase, Chain"/>
    <property type="match status" value="1"/>
</dbReference>
<dbReference type="InterPro" id="IPR005123">
    <property type="entry name" value="Oxoglu/Fe-dep_dioxygenase_dom"/>
</dbReference>
<dbReference type="PROSITE" id="PS51471">
    <property type="entry name" value="FE2OG_OXY"/>
    <property type="match status" value="1"/>
</dbReference>
<keyword evidence="7" id="KW-0560">Oxidoreductase</keyword>
<dbReference type="GO" id="GO:0046872">
    <property type="term" value="F:metal ion binding"/>
    <property type="evidence" value="ECO:0007669"/>
    <property type="project" value="UniProtKB-KW"/>
</dbReference>
<evidence type="ECO:0000256" key="1">
    <source>
        <dbReference type="ARBA" id="ARBA00008056"/>
    </source>
</evidence>
<evidence type="ECO:0000313" key="9">
    <source>
        <dbReference type="EMBL" id="CAD6231441.1"/>
    </source>
</evidence>
<dbReference type="SUPFAM" id="SSF51197">
    <property type="entry name" value="Clavaminate synthase-like"/>
    <property type="match status" value="1"/>
</dbReference>
<dbReference type="PANTHER" id="PTHR47990">
    <property type="entry name" value="2-OXOGLUTARATE (2OG) AND FE(II)-DEPENDENT OXYGENASE SUPERFAMILY PROTEIN-RELATED"/>
    <property type="match status" value="1"/>
</dbReference>
<protein>
    <recommendedName>
        <fullName evidence="5">2-oxoglutarate-dependent dioxygenase DAO</fullName>
    </recommendedName>
    <alternativeName>
        <fullName evidence="6">Protein DIOXYGENASE FOR AUXIN OXIDATION</fullName>
    </alternativeName>
</protein>
<proteinExistence type="inferred from homology"/>
<comment type="function">
    <text evidence="4">2-oxoglutarate-dependent dioxygenase essential for auxin catabolism and maintenance of auxin homeostasis in reproductive organs. Catalyzes the irreversible oxidation of indole-3-acetic acid (IAA) to the biologically inactive 2-oxoindole-3-acetic acid (OxIAA).</text>
</comment>
<dbReference type="EMBL" id="CAJGYO010000005">
    <property type="protein sequence ID" value="CAD6231441.1"/>
    <property type="molecule type" value="Genomic_DNA"/>
</dbReference>
<dbReference type="InterPro" id="IPR050231">
    <property type="entry name" value="Iron_ascorbate_oxido_reductase"/>
</dbReference>
<name>A0A811NXR9_9POAL</name>
<sequence length="316" mass="35812">MDIPKVDLRGVEPGVPGWEEARAAVTASMVAYGCVVVAYDALEPALREVLFGRAFPELFQLPLETKQRNVSTRWFRSYIASAETDYESVCVHEPTDDGNIHEFTNLFWPQGNPEFSDIMLRYAKNLLQLEQTLQRMTLEGLGVPEDTIRSHLRSLTHTLRPSHYGVQQDTAGSRRLSMAVHRDFNMSTLIVQHEVEGLEVQAKNGSWLPIRAEPDTFTFQAGELFTILTNGRVPASVHRVRTLSNRERFSMIFGSWSGDGDEVSAMDELVDGEHPLMYNPCRLDEYVDFLYIEEGRKLDDPLKAFCGVHKGNKSME</sequence>
<comment type="similarity">
    <text evidence="1 7">Belongs to the iron/ascorbate-dependent oxidoreductase family.</text>
</comment>
<evidence type="ECO:0000256" key="5">
    <source>
        <dbReference type="ARBA" id="ARBA00074102"/>
    </source>
</evidence>
<dbReference type="AlphaFoldDB" id="A0A811NXR9"/>
<evidence type="ECO:0000256" key="6">
    <source>
        <dbReference type="ARBA" id="ARBA00076740"/>
    </source>
</evidence>
<dbReference type="InterPro" id="IPR044861">
    <property type="entry name" value="IPNS-like_FE2OG_OXY"/>
</dbReference>
<evidence type="ECO:0000259" key="8">
    <source>
        <dbReference type="PROSITE" id="PS51471"/>
    </source>
</evidence>
<reference evidence="9" key="1">
    <citation type="submission" date="2020-10" db="EMBL/GenBank/DDBJ databases">
        <authorList>
            <person name="Han B."/>
            <person name="Lu T."/>
            <person name="Zhao Q."/>
            <person name="Huang X."/>
            <person name="Zhao Y."/>
        </authorList>
    </citation>
    <scope>NUCLEOTIDE SEQUENCE</scope>
</reference>
<comment type="caution">
    <text evidence="9">The sequence shown here is derived from an EMBL/GenBank/DDBJ whole genome shotgun (WGS) entry which is preliminary data.</text>
</comment>
<accession>A0A811NXR9</accession>
<dbReference type="Pfam" id="PF03171">
    <property type="entry name" value="2OG-FeII_Oxy"/>
    <property type="match status" value="1"/>
</dbReference>
<dbReference type="GO" id="GO:0051213">
    <property type="term" value="F:dioxygenase activity"/>
    <property type="evidence" value="ECO:0007669"/>
    <property type="project" value="UniProtKB-KW"/>
</dbReference>
<evidence type="ECO:0000256" key="4">
    <source>
        <dbReference type="ARBA" id="ARBA00054658"/>
    </source>
</evidence>
<dbReference type="Proteomes" id="UP000604825">
    <property type="component" value="Unassembled WGS sequence"/>
</dbReference>
<evidence type="ECO:0000256" key="2">
    <source>
        <dbReference type="ARBA" id="ARBA00022723"/>
    </source>
</evidence>
<dbReference type="PRINTS" id="PR00682">
    <property type="entry name" value="IPNSYNTHASE"/>
</dbReference>
<keyword evidence="2 7" id="KW-0479">Metal-binding</keyword>
<evidence type="ECO:0000256" key="7">
    <source>
        <dbReference type="RuleBase" id="RU003682"/>
    </source>
</evidence>
<evidence type="ECO:0000313" key="10">
    <source>
        <dbReference type="Proteomes" id="UP000604825"/>
    </source>
</evidence>
<gene>
    <name evidence="9" type="ORF">NCGR_LOCUS21524</name>
</gene>
<keyword evidence="3" id="KW-0223">Dioxygenase</keyword>
<dbReference type="InterPro" id="IPR027443">
    <property type="entry name" value="IPNS-like_sf"/>
</dbReference>
<dbReference type="OrthoDB" id="288590at2759"/>
<feature type="domain" description="Fe2OG dioxygenase" evidence="8">
    <location>
        <begin position="155"/>
        <end position="257"/>
    </location>
</feature>
<keyword evidence="7" id="KW-0408">Iron</keyword>
<dbReference type="FunFam" id="2.60.120.330:FF:000017">
    <property type="entry name" value="2-oxoglutarate-dependent dioxygenase DAO"/>
    <property type="match status" value="1"/>
</dbReference>
<keyword evidence="10" id="KW-1185">Reference proteome</keyword>
<organism evidence="9 10">
    <name type="scientific">Miscanthus lutarioriparius</name>
    <dbReference type="NCBI Taxonomy" id="422564"/>
    <lineage>
        <taxon>Eukaryota</taxon>
        <taxon>Viridiplantae</taxon>
        <taxon>Streptophyta</taxon>
        <taxon>Embryophyta</taxon>
        <taxon>Tracheophyta</taxon>
        <taxon>Spermatophyta</taxon>
        <taxon>Magnoliopsida</taxon>
        <taxon>Liliopsida</taxon>
        <taxon>Poales</taxon>
        <taxon>Poaceae</taxon>
        <taxon>PACMAD clade</taxon>
        <taxon>Panicoideae</taxon>
        <taxon>Andropogonodae</taxon>
        <taxon>Andropogoneae</taxon>
        <taxon>Saccharinae</taxon>
        <taxon>Miscanthus</taxon>
    </lineage>
</organism>